<evidence type="ECO:0000313" key="2">
    <source>
        <dbReference type="EMBL" id="CAA3019426.1"/>
    </source>
</evidence>
<feature type="compositionally biased region" description="Basic and acidic residues" evidence="1">
    <location>
        <begin position="261"/>
        <end position="273"/>
    </location>
</feature>
<reference evidence="2 3" key="1">
    <citation type="submission" date="2019-12" db="EMBL/GenBank/DDBJ databases">
        <authorList>
            <person name="Alioto T."/>
            <person name="Alioto T."/>
            <person name="Gomez Garrido J."/>
        </authorList>
    </citation>
    <scope>NUCLEOTIDE SEQUENCE [LARGE SCALE GENOMIC DNA]</scope>
</reference>
<organism evidence="2 3">
    <name type="scientific">Olea europaea subsp. europaea</name>
    <dbReference type="NCBI Taxonomy" id="158383"/>
    <lineage>
        <taxon>Eukaryota</taxon>
        <taxon>Viridiplantae</taxon>
        <taxon>Streptophyta</taxon>
        <taxon>Embryophyta</taxon>
        <taxon>Tracheophyta</taxon>
        <taxon>Spermatophyta</taxon>
        <taxon>Magnoliopsida</taxon>
        <taxon>eudicotyledons</taxon>
        <taxon>Gunneridae</taxon>
        <taxon>Pentapetalae</taxon>
        <taxon>asterids</taxon>
        <taxon>lamiids</taxon>
        <taxon>Lamiales</taxon>
        <taxon>Oleaceae</taxon>
        <taxon>Oleeae</taxon>
        <taxon>Olea</taxon>
    </lineage>
</organism>
<accession>A0A8S0UNH2</accession>
<comment type="caution">
    <text evidence="2">The sequence shown here is derived from an EMBL/GenBank/DDBJ whole genome shotgun (WGS) entry which is preliminary data.</text>
</comment>
<dbReference type="Proteomes" id="UP000594638">
    <property type="component" value="Unassembled WGS sequence"/>
</dbReference>
<proteinExistence type="predicted"/>
<dbReference type="EMBL" id="CACTIH010008543">
    <property type="protein sequence ID" value="CAA3019426.1"/>
    <property type="molecule type" value="Genomic_DNA"/>
</dbReference>
<sequence length="273" mass="30506">MAQSSNAWIDIEQAAKEEGYKIDIVQGADAWLLCSPTEKEFKDAWDQLPQPKADVRIYLAEFCLLLLLMAKLLGPQNYAVWLKNRAKGIKAASSASQDAEVLERLFPDMRNAAVLYETLSARRVIRRFLFNTIRVAAGTTTGFRQTSFQWAAHIHSILANIVLGRPEALMLPELRSLKPSNRNNLRLTSSLAWQLSKEAGNASVANYAGYGGGDIEPKVQIALDRLRRLERAMTLQEKKYALTYYSHATLKELAAEGPSTPEERPLSGLKVDE</sequence>
<evidence type="ECO:0000256" key="1">
    <source>
        <dbReference type="SAM" id="MobiDB-lite"/>
    </source>
</evidence>
<keyword evidence="3" id="KW-1185">Reference proteome</keyword>
<dbReference type="Gramene" id="OE9A008871T1">
    <property type="protein sequence ID" value="OE9A008871C1"/>
    <property type="gene ID" value="OE9A008871"/>
</dbReference>
<dbReference type="AlphaFoldDB" id="A0A8S0UNH2"/>
<name>A0A8S0UNH2_OLEEU</name>
<protein>
    <submittedName>
        <fullName evidence="2">Uncharacterized protein</fullName>
    </submittedName>
</protein>
<evidence type="ECO:0000313" key="3">
    <source>
        <dbReference type="Proteomes" id="UP000594638"/>
    </source>
</evidence>
<feature type="region of interest" description="Disordered" evidence="1">
    <location>
        <begin position="253"/>
        <end position="273"/>
    </location>
</feature>
<gene>
    <name evidence="2" type="ORF">OLEA9_A008871</name>
</gene>